<evidence type="ECO:0000313" key="1">
    <source>
        <dbReference type="EMBL" id="PIS05250.1"/>
    </source>
</evidence>
<comment type="caution">
    <text evidence="1">The sequence shown here is derived from an EMBL/GenBank/DDBJ whole genome shotgun (WGS) entry which is preliminary data.</text>
</comment>
<protein>
    <submittedName>
        <fullName evidence="1">Uncharacterized protein</fullName>
    </submittedName>
</protein>
<accession>A0A2H0W3M9</accession>
<gene>
    <name evidence="1" type="ORF">COT81_02190</name>
</gene>
<name>A0A2H0W3M9_9BACT</name>
<proteinExistence type="predicted"/>
<dbReference type="AlphaFoldDB" id="A0A2H0W3M9"/>
<sequence>MSKPEFFIMGVWSELGEINAFIKTLMGQVATDDPREMIRQVNAGELALKAVPFLTPVVTASVNGAEQFCAKDHLARANVGWTDNNFDQLFLNKVEKNVLPASIAVHQLKRSSTDKLIMAELGAAAEIQLAYLFELIKAQSQGQEGVLLVNGYANIAYIRGTDGNLWAVDAGWGAAGGWGVSANSFVDPGGGGAGLRVLSRDSE</sequence>
<reference evidence="2" key="1">
    <citation type="submission" date="2017-09" db="EMBL/GenBank/DDBJ databases">
        <title>Depth-based differentiation of microbial function through sediment-hosted aquifers and enrichment of novel symbionts in the deep terrestrial subsurface.</title>
        <authorList>
            <person name="Probst A.J."/>
            <person name="Ladd B."/>
            <person name="Jarett J.K."/>
            <person name="Geller-Mcgrath D.E."/>
            <person name="Sieber C.M.K."/>
            <person name="Emerson J.B."/>
            <person name="Anantharaman K."/>
            <person name="Thomas B.C."/>
            <person name="Malmstrom R."/>
            <person name="Stieglmeier M."/>
            <person name="Klingl A."/>
            <person name="Woyke T."/>
            <person name="Ryan C.M."/>
            <person name="Banfield J.F."/>
        </authorList>
    </citation>
    <scope>NUCLEOTIDE SEQUENCE [LARGE SCALE GENOMIC DNA]</scope>
</reference>
<organism evidence="1 2">
    <name type="scientific">Candidatus Buchananbacteria bacterium CG10_big_fil_rev_8_21_14_0_10_42_9</name>
    <dbReference type="NCBI Taxonomy" id="1974526"/>
    <lineage>
        <taxon>Bacteria</taxon>
        <taxon>Candidatus Buchananiibacteriota</taxon>
    </lineage>
</organism>
<dbReference type="Proteomes" id="UP000230935">
    <property type="component" value="Unassembled WGS sequence"/>
</dbReference>
<dbReference type="EMBL" id="PEZZ01000015">
    <property type="protein sequence ID" value="PIS05250.1"/>
    <property type="molecule type" value="Genomic_DNA"/>
</dbReference>
<evidence type="ECO:0000313" key="2">
    <source>
        <dbReference type="Proteomes" id="UP000230935"/>
    </source>
</evidence>